<evidence type="ECO:0000256" key="3">
    <source>
        <dbReference type="ARBA" id="ARBA00023235"/>
    </source>
</evidence>
<dbReference type="InterPro" id="IPR006145">
    <property type="entry name" value="PsdUridine_synth_RsuA/RluA"/>
</dbReference>
<dbReference type="PANTHER" id="PTHR47683:SF4">
    <property type="entry name" value="PSEUDOURIDINE SYNTHASE"/>
    <property type="match status" value="1"/>
</dbReference>
<dbReference type="EMBL" id="AP014545">
    <property type="protein sequence ID" value="BBB27690.1"/>
    <property type="molecule type" value="Genomic_DNA"/>
</dbReference>
<dbReference type="InterPro" id="IPR050343">
    <property type="entry name" value="RsuA_PseudoU_synthase"/>
</dbReference>
<dbReference type="NCBIfam" id="TIGR00093">
    <property type="entry name" value="pseudouridine synthase"/>
    <property type="match status" value="1"/>
</dbReference>
<protein>
    <recommendedName>
        <fullName evidence="7">Pseudouridine synthase</fullName>
        <ecNumber evidence="7">5.4.99.-</ecNumber>
    </recommendedName>
</protein>
<dbReference type="Gene3D" id="3.30.70.1560">
    <property type="entry name" value="Alpha-L RNA-binding motif"/>
    <property type="match status" value="1"/>
</dbReference>
<dbReference type="SUPFAM" id="SSF55120">
    <property type="entry name" value="Pseudouridine synthase"/>
    <property type="match status" value="1"/>
</dbReference>
<reference evidence="9 10" key="1">
    <citation type="journal article" date="2008" name="Int. J. Syst. Evol. Microbiol.">
        <title>Amphritea japonica sp. nov. and Amphritea balenae sp. nov., isolated from the sediment adjacent to sperm whale carcasses off Kagoshima, Japan.</title>
        <authorList>
            <person name="Miyazaki M."/>
            <person name="Nogi Y."/>
            <person name="Fujiwara Y."/>
            <person name="Kawato M."/>
            <person name="Nagahama T."/>
            <person name="Kubokawa K."/>
            <person name="Horikoshi K."/>
        </authorList>
    </citation>
    <scope>NUCLEOTIDE SEQUENCE [LARGE SCALE GENOMIC DNA]</scope>
    <source>
        <strain evidence="9 10">ATCC BAA-1530</strain>
    </source>
</reference>
<dbReference type="CDD" id="cd00165">
    <property type="entry name" value="S4"/>
    <property type="match status" value="1"/>
</dbReference>
<keyword evidence="2 6" id="KW-0694">RNA-binding</keyword>
<dbReference type="InterPro" id="IPR036986">
    <property type="entry name" value="S4_RNA-bd_sf"/>
</dbReference>
<dbReference type="NCBIfam" id="NF008097">
    <property type="entry name" value="PRK10839.1"/>
    <property type="match status" value="1"/>
</dbReference>
<dbReference type="InterPro" id="IPR020094">
    <property type="entry name" value="TruA/RsuA/RluB/E/F_N"/>
</dbReference>
<dbReference type="GO" id="GO:0160136">
    <property type="term" value="F:16S rRNA pseudouridine(516) synthase activity"/>
    <property type="evidence" value="ECO:0007669"/>
    <property type="project" value="UniProtKB-EC"/>
</dbReference>
<dbReference type="InterPro" id="IPR042092">
    <property type="entry name" value="PsdUridine_s_RsuA/RluB/E/F_cat"/>
</dbReference>
<comment type="function">
    <text evidence="5">Responsible for synthesis of pseudouridine from uracil-516 in 16S ribosomal RNA.</text>
</comment>
<dbReference type="CDD" id="cd02553">
    <property type="entry name" value="PseudoU_synth_RsuA"/>
    <property type="match status" value="1"/>
</dbReference>
<evidence type="ECO:0000256" key="2">
    <source>
        <dbReference type="ARBA" id="ARBA00022884"/>
    </source>
</evidence>
<gene>
    <name evidence="9" type="ORF">AMJAP_3105</name>
</gene>
<dbReference type="FunFam" id="3.30.70.1560:FF:000001">
    <property type="entry name" value="Pseudouridine synthase"/>
    <property type="match status" value="1"/>
</dbReference>
<dbReference type="SUPFAM" id="SSF55174">
    <property type="entry name" value="Alpha-L RNA-binding motif"/>
    <property type="match status" value="1"/>
</dbReference>
<feature type="domain" description="RNA-binding S4" evidence="8">
    <location>
        <begin position="1"/>
        <end position="63"/>
    </location>
</feature>
<keyword evidence="10" id="KW-1185">Reference proteome</keyword>
<evidence type="ECO:0000256" key="7">
    <source>
        <dbReference type="RuleBase" id="RU003887"/>
    </source>
</evidence>
<dbReference type="PANTHER" id="PTHR47683">
    <property type="entry name" value="PSEUDOURIDINE SYNTHASE FAMILY PROTEIN-RELATED"/>
    <property type="match status" value="1"/>
</dbReference>
<evidence type="ECO:0000259" key="8">
    <source>
        <dbReference type="SMART" id="SM00363"/>
    </source>
</evidence>
<dbReference type="Gene3D" id="3.10.290.10">
    <property type="entry name" value="RNA-binding S4 domain"/>
    <property type="match status" value="1"/>
</dbReference>
<dbReference type="Gene3D" id="3.30.70.580">
    <property type="entry name" value="Pseudouridine synthase I, catalytic domain, N-terminal subdomain"/>
    <property type="match status" value="1"/>
</dbReference>
<dbReference type="InterPro" id="IPR020103">
    <property type="entry name" value="PsdUridine_synth_cat_dom_sf"/>
</dbReference>
<dbReference type="RefSeq" id="WP_019623132.1">
    <property type="nucleotide sequence ID" value="NZ_AP014545.1"/>
</dbReference>
<dbReference type="EC" id="5.4.99.-" evidence="7"/>
<dbReference type="Pfam" id="PF00849">
    <property type="entry name" value="PseudoU_synth_2"/>
    <property type="match status" value="1"/>
</dbReference>
<comment type="catalytic activity">
    <reaction evidence="4">
        <text>uridine(516) in 16S rRNA = pseudouridine(516) in 16S rRNA</text>
        <dbReference type="Rhea" id="RHEA:38867"/>
        <dbReference type="Rhea" id="RHEA-COMP:10089"/>
        <dbReference type="Rhea" id="RHEA-COMP:10090"/>
        <dbReference type="ChEBI" id="CHEBI:65314"/>
        <dbReference type="ChEBI" id="CHEBI:65315"/>
        <dbReference type="EC" id="5.4.99.19"/>
    </reaction>
</comment>
<dbReference type="InterPro" id="IPR018496">
    <property type="entry name" value="PsdUridine_synth_RsuA/RluB_CS"/>
</dbReference>
<organism evidence="9 10">
    <name type="scientific">Amphritea japonica ATCC BAA-1530</name>
    <dbReference type="NCBI Taxonomy" id="1278309"/>
    <lineage>
        <taxon>Bacteria</taxon>
        <taxon>Pseudomonadati</taxon>
        <taxon>Pseudomonadota</taxon>
        <taxon>Gammaproteobacteria</taxon>
        <taxon>Oceanospirillales</taxon>
        <taxon>Oceanospirillaceae</taxon>
        <taxon>Amphritea</taxon>
    </lineage>
</organism>
<dbReference type="PROSITE" id="PS01149">
    <property type="entry name" value="PSI_RSU"/>
    <property type="match status" value="1"/>
</dbReference>
<dbReference type="InterPro" id="IPR002942">
    <property type="entry name" value="S4_RNA-bd"/>
</dbReference>
<keyword evidence="3 7" id="KW-0413">Isomerase</keyword>
<dbReference type="OrthoDB" id="9807213at2"/>
<dbReference type="GO" id="GO:0003723">
    <property type="term" value="F:RNA binding"/>
    <property type="evidence" value="ECO:0007669"/>
    <property type="project" value="UniProtKB-KW"/>
</dbReference>
<dbReference type="GO" id="GO:0000455">
    <property type="term" value="P:enzyme-directed rRNA pseudouridine synthesis"/>
    <property type="evidence" value="ECO:0007669"/>
    <property type="project" value="UniProtKB-ARBA"/>
</dbReference>
<evidence type="ECO:0000313" key="10">
    <source>
        <dbReference type="Proteomes" id="UP000595663"/>
    </source>
</evidence>
<dbReference type="KEGG" id="ajp:AMJAP_3105"/>
<evidence type="ECO:0000256" key="1">
    <source>
        <dbReference type="ARBA" id="ARBA00008348"/>
    </source>
</evidence>
<dbReference type="GO" id="GO:0005829">
    <property type="term" value="C:cytosol"/>
    <property type="evidence" value="ECO:0007669"/>
    <property type="project" value="UniProtKB-ARBA"/>
</dbReference>
<name>A0A7R6SUG6_9GAMM</name>
<sequence length="230" mass="26050">MRLDKYLSQATGLPRSLIKRQIKCKNVEVNKQVIQDHGYKVLADDQVLLEGREIMAPGPKYLMLNKPQGTICATEDSEHPTVIDLLELESIRDLHPAGRLDIDTTGLVLITNDGQWSHRVTSPKHRCDKVYFVTTAEPITDDYPEQFANGIELRNEEKPTLPAELEILSETSARVTLQEGRYHQVKRMFAALGNRVIGLHRHQVGEIALDETLEPGEFRFLTEQEVASVK</sequence>
<proteinExistence type="inferred from homology"/>
<dbReference type="AlphaFoldDB" id="A0A7R6SUG6"/>
<evidence type="ECO:0000256" key="6">
    <source>
        <dbReference type="PROSITE-ProRule" id="PRU00182"/>
    </source>
</evidence>
<dbReference type="PROSITE" id="PS50889">
    <property type="entry name" value="S4"/>
    <property type="match status" value="1"/>
</dbReference>
<evidence type="ECO:0000256" key="4">
    <source>
        <dbReference type="ARBA" id="ARBA00036749"/>
    </source>
</evidence>
<dbReference type="Proteomes" id="UP000595663">
    <property type="component" value="Chromosome"/>
</dbReference>
<accession>A0A7R6SUG6</accession>
<evidence type="ECO:0000256" key="5">
    <source>
        <dbReference type="ARBA" id="ARBA00037590"/>
    </source>
</evidence>
<dbReference type="SMART" id="SM00363">
    <property type="entry name" value="S4"/>
    <property type="match status" value="1"/>
</dbReference>
<evidence type="ECO:0000313" key="9">
    <source>
        <dbReference type="EMBL" id="BBB27690.1"/>
    </source>
</evidence>
<dbReference type="Pfam" id="PF01479">
    <property type="entry name" value="S4"/>
    <property type="match status" value="1"/>
</dbReference>
<comment type="similarity">
    <text evidence="1 7">Belongs to the pseudouridine synthase RsuA family.</text>
</comment>
<dbReference type="InterPro" id="IPR000748">
    <property type="entry name" value="PsdUridine_synth_RsuA/RluB/E/F"/>
</dbReference>